<evidence type="ECO:0000256" key="1">
    <source>
        <dbReference type="SAM" id="MobiDB-lite"/>
    </source>
</evidence>
<sequence length="216" mass="24149">MAYSRGGVQSMEIDDMDTTTSRKRRVYSESNFVIHPSPSKGKGQPCSAQVECSKAQKAKMAIVKIERHDALIDTEDDEVRANPFLQQEPHIEEHDVPFLYITNLFDITSRLAIEGCVLNNYEGSAIKTKNKADGGTSPFSLLGYYLDQNFEIYANSTRGELLVANGSAPKDRVTLTFVNDCKEDKRLQSDLLQTYKTQVESLDYGKQVFASCVSLT</sequence>
<evidence type="ECO:0000313" key="2">
    <source>
        <dbReference type="EMBL" id="KAI5077918.1"/>
    </source>
</evidence>
<dbReference type="AlphaFoldDB" id="A0A9D4ZJI4"/>
<comment type="caution">
    <text evidence="2">The sequence shown here is derived from an EMBL/GenBank/DDBJ whole genome shotgun (WGS) entry which is preliminary data.</text>
</comment>
<protein>
    <submittedName>
        <fullName evidence="2">Uncharacterized protein</fullName>
    </submittedName>
</protein>
<feature type="region of interest" description="Disordered" evidence="1">
    <location>
        <begin position="1"/>
        <end position="21"/>
    </location>
</feature>
<keyword evidence="3" id="KW-1185">Reference proteome</keyword>
<gene>
    <name evidence="2" type="ORF">GOP47_0007742</name>
</gene>
<reference evidence="2" key="1">
    <citation type="submission" date="2021-01" db="EMBL/GenBank/DDBJ databases">
        <title>Adiantum capillus-veneris genome.</title>
        <authorList>
            <person name="Fang Y."/>
            <person name="Liao Q."/>
        </authorList>
    </citation>
    <scope>NUCLEOTIDE SEQUENCE</scope>
    <source>
        <strain evidence="2">H3</strain>
        <tissue evidence="2">Leaf</tissue>
    </source>
</reference>
<organism evidence="2 3">
    <name type="scientific">Adiantum capillus-veneris</name>
    <name type="common">Maidenhair fern</name>
    <dbReference type="NCBI Taxonomy" id="13818"/>
    <lineage>
        <taxon>Eukaryota</taxon>
        <taxon>Viridiplantae</taxon>
        <taxon>Streptophyta</taxon>
        <taxon>Embryophyta</taxon>
        <taxon>Tracheophyta</taxon>
        <taxon>Polypodiopsida</taxon>
        <taxon>Polypodiidae</taxon>
        <taxon>Polypodiales</taxon>
        <taxon>Pteridineae</taxon>
        <taxon>Pteridaceae</taxon>
        <taxon>Vittarioideae</taxon>
        <taxon>Adiantum</taxon>
    </lineage>
</organism>
<accession>A0A9D4ZJI4</accession>
<proteinExistence type="predicted"/>
<dbReference type="Proteomes" id="UP000886520">
    <property type="component" value="Chromosome 7"/>
</dbReference>
<name>A0A9D4ZJI4_ADICA</name>
<dbReference type="EMBL" id="JABFUD020000007">
    <property type="protein sequence ID" value="KAI5077918.1"/>
    <property type="molecule type" value="Genomic_DNA"/>
</dbReference>
<evidence type="ECO:0000313" key="3">
    <source>
        <dbReference type="Proteomes" id="UP000886520"/>
    </source>
</evidence>